<dbReference type="AlphaFoldDB" id="A0AAN6MTL3"/>
<dbReference type="EMBL" id="MU855317">
    <property type="protein sequence ID" value="KAK3906901.1"/>
    <property type="molecule type" value="Genomic_DNA"/>
</dbReference>
<protein>
    <submittedName>
        <fullName evidence="2">Uncharacterized protein</fullName>
    </submittedName>
</protein>
<feature type="compositionally biased region" description="Basic and acidic residues" evidence="1">
    <location>
        <begin position="107"/>
        <end position="125"/>
    </location>
</feature>
<feature type="compositionally biased region" description="Low complexity" evidence="1">
    <location>
        <begin position="65"/>
        <end position="74"/>
    </location>
</feature>
<evidence type="ECO:0000256" key="1">
    <source>
        <dbReference type="SAM" id="MobiDB-lite"/>
    </source>
</evidence>
<name>A0AAN6MTL3_9PEZI</name>
<dbReference type="Proteomes" id="UP001303889">
    <property type="component" value="Unassembled WGS sequence"/>
</dbReference>
<sequence>MTRDIPHEASGCPSPARPASEGNSSIQVNINSSSHCGRGGSVGRRSRSPSTRVSEPSLARQATTHSLPPSFLSPRPSPHPEDYLRDLISVPGSSINPVHGGQHGVKRPRDDEATDEPLAKRDKLGEELERMYASRLALASATAASLSPAVSASSLANTAHAPPATGIHLTVPGDRPLASTTRDVLPIRHPLQQPPRLGNGSAMSRGGIPEALEPPLGHETEHSADGRGTHGETPSP</sequence>
<feature type="compositionally biased region" description="Low complexity" evidence="1">
    <location>
        <begin position="138"/>
        <end position="156"/>
    </location>
</feature>
<proteinExistence type="predicted"/>
<feature type="region of interest" description="Disordered" evidence="1">
    <location>
        <begin position="138"/>
        <end position="236"/>
    </location>
</feature>
<feature type="compositionally biased region" description="Basic and acidic residues" evidence="1">
    <location>
        <begin position="216"/>
        <end position="230"/>
    </location>
</feature>
<reference evidence="2" key="1">
    <citation type="journal article" date="2023" name="Mol. Phylogenet. Evol.">
        <title>Genome-scale phylogeny and comparative genomics of the fungal order Sordariales.</title>
        <authorList>
            <person name="Hensen N."/>
            <person name="Bonometti L."/>
            <person name="Westerberg I."/>
            <person name="Brannstrom I.O."/>
            <person name="Guillou S."/>
            <person name="Cros-Aarteil S."/>
            <person name="Calhoun S."/>
            <person name="Haridas S."/>
            <person name="Kuo A."/>
            <person name="Mondo S."/>
            <person name="Pangilinan J."/>
            <person name="Riley R."/>
            <person name="LaButti K."/>
            <person name="Andreopoulos B."/>
            <person name="Lipzen A."/>
            <person name="Chen C."/>
            <person name="Yan M."/>
            <person name="Daum C."/>
            <person name="Ng V."/>
            <person name="Clum A."/>
            <person name="Steindorff A."/>
            <person name="Ohm R.A."/>
            <person name="Martin F."/>
            <person name="Silar P."/>
            <person name="Natvig D.O."/>
            <person name="Lalanne C."/>
            <person name="Gautier V."/>
            <person name="Ament-Velasquez S.L."/>
            <person name="Kruys A."/>
            <person name="Hutchinson M.I."/>
            <person name="Powell A.J."/>
            <person name="Barry K."/>
            <person name="Miller A.N."/>
            <person name="Grigoriev I.V."/>
            <person name="Debuchy R."/>
            <person name="Gladieux P."/>
            <person name="Hiltunen Thoren M."/>
            <person name="Johannesson H."/>
        </authorList>
    </citation>
    <scope>NUCLEOTIDE SEQUENCE</scope>
    <source>
        <strain evidence="2">CBS 103.79</strain>
    </source>
</reference>
<evidence type="ECO:0000313" key="2">
    <source>
        <dbReference type="EMBL" id="KAK3906901.1"/>
    </source>
</evidence>
<feature type="region of interest" description="Disordered" evidence="1">
    <location>
        <begin position="1"/>
        <end position="125"/>
    </location>
</feature>
<organism evidence="2 3">
    <name type="scientific">Staphylotrichum tortipilum</name>
    <dbReference type="NCBI Taxonomy" id="2831512"/>
    <lineage>
        <taxon>Eukaryota</taxon>
        <taxon>Fungi</taxon>
        <taxon>Dikarya</taxon>
        <taxon>Ascomycota</taxon>
        <taxon>Pezizomycotina</taxon>
        <taxon>Sordariomycetes</taxon>
        <taxon>Sordariomycetidae</taxon>
        <taxon>Sordariales</taxon>
        <taxon>Chaetomiaceae</taxon>
        <taxon>Staphylotrichum</taxon>
    </lineage>
</organism>
<accession>A0AAN6MTL3</accession>
<feature type="compositionally biased region" description="Low complexity" evidence="1">
    <location>
        <begin position="23"/>
        <end position="36"/>
    </location>
</feature>
<reference evidence="2" key="2">
    <citation type="submission" date="2023-05" db="EMBL/GenBank/DDBJ databases">
        <authorList>
            <consortium name="Lawrence Berkeley National Laboratory"/>
            <person name="Steindorff A."/>
            <person name="Hensen N."/>
            <person name="Bonometti L."/>
            <person name="Westerberg I."/>
            <person name="Brannstrom I.O."/>
            <person name="Guillou S."/>
            <person name="Cros-Aarteil S."/>
            <person name="Calhoun S."/>
            <person name="Haridas S."/>
            <person name="Kuo A."/>
            <person name="Mondo S."/>
            <person name="Pangilinan J."/>
            <person name="Riley R."/>
            <person name="Labutti K."/>
            <person name="Andreopoulos B."/>
            <person name="Lipzen A."/>
            <person name="Chen C."/>
            <person name="Yanf M."/>
            <person name="Daum C."/>
            <person name="Ng V."/>
            <person name="Clum A."/>
            <person name="Ohm R."/>
            <person name="Martin F."/>
            <person name="Silar P."/>
            <person name="Natvig D."/>
            <person name="Lalanne C."/>
            <person name="Gautier V."/>
            <person name="Ament-Velasquez S.L."/>
            <person name="Kruys A."/>
            <person name="Hutchinson M.I."/>
            <person name="Powell A.J."/>
            <person name="Barry K."/>
            <person name="Miller A.N."/>
            <person name="Grigoriev I.V."/>
            <person name="Debuchy R."/>
            <person name="Gladieux P."/>
            <person name="Thoren M.H."/>
            <person name="Johannesson H."/>
        </authorList>
    </citation>
    <scope>NUCLEOTIDE SEQUENCE</scope>
    <source>
        <strain evidence="2">CBS 103.79</strain>
    </source>
</reference>
<feature type="compositionally biased region" description="Low complexity" evidence="1">
    <location>
        <begin position="48"/>
        <end position="57"/>
    </location>
</feature>
<gene>
    <name evidence="2" type="ORF">C8A05DRAFT_40352</name>
</gene>
<comment type="caution">
    <text evidence="2">The sequence shown here is derived from an EMBL/GenBank/DDBJ whole genome shotgun (WGS) entry which is preliminary data.</text>
</comment>
<keyword evidence="3" id="KW-1185">Reference proteome</keyword>
<evidence type="ECO:0000313" key="3">
    <source>
        <dbReference type="Proteomes" id="UP001303889"/>
    </source>
</evidence>